<dbReference type="AlphaFoldDB" id="A0AAU9V780"/>
<accession>A0AAU9V780</accession>
<dbReference type="Proteomes" id="UP001153954">
    <property type="component" value="Unassembled WGS sequence"/>
</dbReference>
<evidence type="ECO:0000313" key="1">
    <source>
        <dbReference type="EMBL" id="CAH2106042.1"/>
    </source>
</evidence>
<sequence>MDEVLKALEAIKRIWIIKDKKSEKWEIMKLSMSPENATETNVEKNTQINKKNKTKQIVASAKRSSNFSEGIIKQGILNYVVKNTTNKTNNQNNQA</sequence>
<keyword evidence="2" id="KW-1185">Reference proteome</keyword>
<reference evidence="1" key="1">
    <citation type="submission" date="2022-03" db="EMBL/GenBank/DDBJ databases">
        <authorList>
            <person name="Tunstrom K."/>
        </authorList>
    </citation>
    <scope>NUCLEOTIDE SEQUENCE</scope>
</reference>
<gene>
    <name evidence="1" type="ORF">EEDITHA_LOCUS20228</name>
</gene>
<name>A0AAU9V780_EUPED</name>
<comment type="caution">
    <text evidence="1">The sequence shown here is derived from an EMBL/GenBank/DDBJ whole genome shotgun (WGS) entry which is preliminary data.</text>
</comment>
<organism evidence="1 2">
    <name type="scientific">Euphydryas editha</name>
    <name type="common">Edith's checkerspot</name>
    <dbReference type="NCBI Taxonomy" id="104508"/>
    <lineage>
        <taxon>Eukaryota</taxon>
        <taxon>Metazoa</taxon>
        <taxon>Ecdysozoa</taxon>
        <taxon>Arthropoda</taxon>
        <taxon>Hexapoda</taxon>
        <taxon>Insecta</taxon>
        <taxon>Pterygota</taxon>
        <taxon>Neoptera</taxon>
        <taxon>Endopterygota</taxon>
        <taxon>Lepidoptera</taxon>
        <taxon>Glossata</taxon>
        <taxon>Ditrysia</taxon>
        <taxon>Papilionoidea</taxon>
        <taxon>Nymphalidae</taxon>
        <taxon>Nymphalinae</taxon>
        <taxon>Euphydryas</taxon>
    </lineage>
</organism>
<evidence type="ECO:0000313" key="2">
    <source>
        <dbReference type="Proteomes" id="UP001153954"/>
    </source>
</evidence>
<protein>
    <submittedName>
        <fullName evidence="1">Uncharacterized protein</fullName>
    </submittedName>
</protein>
<proteinExistence type="predicted"/>
<dbReference type="EMBL" id="CAKOGL010000029">
    <property type="protein sequence ID" value="CAH2106042.1"/>
    <property type="molecule type" value="Genomic_DNA"/>
</dbReference>